<feature type="region of interest" description="Disordered" evidence="1">
    <location>
        <begin position="1"/>
        <end position="29"/>
    </location>
</feature>
<gene>
    <name evidence="3" type="ORF">B296_00020968</name>
</gene>
<evidence type="ECO:0000256" key="2">
    <source>
        <dbReference type="SAM" id="Phobius"/>
    </source>
</evidence>
<evidence type="ECO:0000313" key="4">
    <source>
        <dbReference type="Proteomes" id="UP000287651"/>
    </source>
</evidence>
<dbReference type="Proteomes" id="UP000287651">
    <property type="component" value="Unassembled WGS sequence"/>
</dbReference>
<feature type="compositionally biased region" description="Polar residues" evidence="1">
    <location>
        <begin position="8"/>
        <end position="24"/>
    </location>
</feature>
<reference evidence="3 4" key="1">
    <citation type="journal article" date="2014" name="Agronomy (Basel)">
        <title>A Draft Genome Sequence for Ensete ventricosum, the Drought-Tolerant Tree Against Hunger.</title>
        <authorList>
            <person name="Harrison J."/>
            <person name="Moore K.A."/>
            <person name="Paszkiewicz K."/>
            <person name="Jones T."/>
            <person name="Grant M."/>
            <person name="Ambacheew D."/>
            <person name="Muzemil S."/>
            <person name="Studholme D.J."/>
        </authorList>
    </citation>
    <scope>NUCLEOTIDE SEQUENCE [LARGE SCALE GENOMIC DNA]</scope>
</reference>
<evidence type="ECO:0008006" key="5">
    <source>
        <dbReference type="Google" id="ProtNLM"/>
    </source>
</evidence>
<keyword evidence="2" id="KW-1133">Transmembrane helix</keyword>
<sequence>MLLPQDGVSESQDQGGNCQGNRGNSVLHRGDRADVLQGSRLESSTSSIDGISATAVTAAACYELHLKYLVDGVSCASRRLFLFVVVVPSAIQTRREVSGYLLLHCTDVFPQFPSDRRHELGHGEGPLRLAFEEEAGDRYCDLFVLVLHALFRGVGSVLGSVLVIAGLYSLLWGKNKEARSCAAKAAEGNGENQSQVRLQSV</sequence>
<accession>A0A426Z7W4</accession>
<name>A0A426Z7W4_ENSVE</name>
<evidence type="ECO:0000256" key="1">
    <source>
        <dbReference type="SAM" id="MobiDB-lite"/>
    </source>
</evidence>
<organism evidence="3 4">
    <name type="scientific">Ensete ventricosum</name>
    <name type="common">Abyssinian banana</name>
    <name type="synonym">Musa ensete</name>
    <dbReference type="NCBI Taxonomy" id="4639"/>
    <lineage>
        <taxon>Eukaryota</taxon>
        <taxon>Viridiplantae</taxon>
        <taxon>Streptophyta</taxon>
        <taxon>Embryophyta</taxon>
        <taxon>Tracheophyta</taxon>
        <taxon>Spermatophyta</taxon>
        <taxon>Magnoliopsida</taxon>
        <taxon>Liliopsida</taxon>
        <taxon>Zingiberales</taxon>
        <taxon>Musaceae</taxon>
        <taxon>Ensete</taxon>
    </lineage>
</organism>
<dbReference type="EMBL" id="AMZH03007939">
    <property type="protein sequence ID" value="RRT60077.1"/>
    <property type="molecule type" value="Genomic_DNA"/>
</dbReference>
<dbReference type="AlphaFoldDB" id="A0A426Z7W4"/>
<comment type="caution">
    <text evidence="3">The sequence shown here is derived from an EMBL/GenBank/DDBJ whole genome shotgun (WGS) entry which is preliminary data.</text>
</comment>
<proteinExistence type="predicted"/>
<keyword evidence="2" id="KW-0472">Membrane</keyword>
<evidence type="ECO:0000313" key="3">
    <source>
        <dbReference type="EMBL" id="RRT60077.1"/>
    </source>
</evidence>
<keyword evidence="2" id="KW-0812">Transmembrane</keyword>
<feature type="transmembrane region" description="Helical" evidence="2">
    <location>
        <begin position="149"/>
        <end position="171"/>
    </location>
</feature>
<protein>
    <recommendedName>
        <fullName evidence="5">WAT1-related protein</fullName>
    </recommendedName>
</protein>